<evidence type="ECO:0008006" key="5">
    <source>
        <dbReference type="Google" id="ProtNLM"/>
    </source>
</evidence>
<proteinExistence type="predicted"/>
<accession>A0A1M6TS58</accession>
<organism evidence="3 4">
    <name type="scientific">Selenomonas ruminantium</name>
    <dbReference type="NCBI Taxonomy" id="971"/>
    <lineage>
        <taxon>Bacteria</taxon>
        <taxon>Bacillati</taxon>
        <taxon>Bacillota</taxon>
        <taxon>Negativicutes</taxon>
        <taxon>Selenomonadales</taxon>
        <taxon>Selenomonadaceae</taxon>
        <taxon>Selenomonas</taxon>
    </lineage>
</organism>
<dbReference type="OrthoDB" id="1629525at2"/>
<feature type="transmembrane region" description="Helical" evidence="2">
    <location>
        <begin position="62"/>
        <end position="80"/>
    </location>
</feature>
<dbReference type="RefSeq" id="WP_073089050.1">
    <property type="nucleotide sequence ID" value="NZ_FRBC01000009.1"/>
</dbReference>
<evidence type="ECO:0000313" key="4">
    <source>
        <dbReference type="Proteomes" id="UP000184263"/>
    </source>
</evidence>
<keyword evidence="2" id="KW-0812">Transmembrane</keyword>
<sequence length="185" mass="19785">MDRRSQRNHIRAARDWLGKAEDSLAREKDVQGDLKLMLAKAELAQMDPSPQSRRLSSWGGRLAALLLAMGIAGGFCWWKAVTLPVATPAVPAVTADRQGDMPEPAKLPETTPPAVPARPDFSAQPEAQPAPPVKVTEQASPAPPVEKTAPVSQGMAAPQGQPVPPKVPDVDKQQLMQSAGKILRQ</sequence>
<evidence type="ECO:0000313" key="3">
    <source>
        <dbReference type="EMBL" id="SHK59757.1"/>
    </source>
</evidence>
<keyword evidence="2" id="KW-0472">Membrane</keyword>
<evidence type="ECO:0000256" key="1">
    <source>
        <dbReference type="SAM" id="MobiDB-lite"/>
    </source>
</evidence>
<dbReference type="EMBL" id="FRBC01000009">
    <property type="protein sequence ID" value="SHK59757.1"/>
    <property type="molecule type" value="Genomic_DNA"/>
</dbReference>
<keyword evidence="2" id="KW-1133">Transmembrane helix</keyword>
<name>A0A1M6TS58_SELRU</name>
<evidence type="ECO:0000256" key="2">
    <source>
        <dbReference type="SAM" id="Phobius"/>
    </source>
</evidence>
<dbReference type="Proteomes" id="UP000184263">
    <property type="component" value="Unassembled WGS sequence"/>
</dbReference>
<gene>
    <name evidence="3" type="ORF">SAMN05216582_1097</name>
</gene>
<protein>
    <recommendedName>
        <fullName evidence="5">Preprotein translocase subunit SecG</fullName>
    </recommendedName>
</protein>
<dbReference type="AlphaFoldDB" id="A0A1M6TS58"/>
<reference evidence="3 4" key="1">
    <citation type="submission" date="2016-11" db="EMBL/GenBank/DDBJ databases">
        <authorList>
            <person name="Jaros S."/>
            <person name="Januszkiewicz K."/>
            <person name="Wedrychowicz H."/>
        </authorList>
    </citation>
    <scope>NUCLEOTIDE SEQUENCE [LARGE SCALE GENOMIC DNA]</scope>
    <source>
        <strain evidence="3 4">HD4</strain>
    </source>
</reference>
<feature type="region of interest" description="Disordered" evidence="1">
    <location>
        <begin position="95"/>
        <end position="185"/>
    </location>
</feature>